<dbReference type="EMBL" id="CM051397">
    <property type="protein sequence ID" value="KAJ4719933.1"/>
    <property type="molecule type" value="Genomic_DNA"/>
</dbReference>
<sequence>MEMVQKISNLQEMRMDMAHIRHQQQQETLSAWLTYLATPPELLAAGFPPPELRCTKWRRHSLRFCWMANFYAYFNDSIAIGSFHAIRNGILTSSTSAGNDGLDPSTITNFAPSFISVAASTMDQKFSTKVLLGNNETYEGISINTFDLHNITYPLIYGRDAANTTGGFTNVSSSICEENSLDRNLVKGKIVLCDTLDSRKEPFNAGAAGALIRGETHRDTPLSFPLPTSYVNINNGNKIFLYINSTRYQMWRVMVFVILSL</sequence>
<evidence type="ECO:0000313" key="2">
    <source>
        <dbReference type="Proteomes" id="UP001164539"/>
    </source>
</evidence>
<reference evidence="1 2" key="1">
    <citation type="journal article" date="2023" name="Science">
        <title>Complex scaffold remodeling in plant triterpene biosynthesis.</title>
        <authorList>
            <person name="De La Pena R."/>
            <person name="Hodgson H."/>
            <person name="Liu J.C."/>
            <person name="Stephenson M.J."/>
            <person name="Martin A.C."/>
            <person name="Owen C."/>
            <person name="Harkess A."/>
            <person name="Leebens-Mack J."/>
            <person name="Jimenez L.E."/>
            <person name="Osbourn A."/>
            <person name="Sattely E.S."/>
        </authorList>
    </citation>
    <scope>NUCLEOTIDE SEQUENCE [LARGE SCALE GENOMIC DNA]</scope>
    <source>
        <strain evidence="2">cv. JPN11</strain>
        <tissue evidence="1">Leaf</tissue>
    </source>
</reference>
<dbReference type="Proteomes" id="UP001164539">
    <property type="component" value="Chromosome 4"/>
</dbReference>
<accession>A0ACC1Y9L6</accession>
<comment type="caution">
    <text evidence="1">The sequence shown here is derived from an EMBL/GenBank/DDBJ whole genome shotgun (WGS) entry which is preliminary data.</text>
</comment>
<proteinExistence type="predicted"/>
<protein>
    <submittedName>
        <fullName evidence="1">Cucumisin-like</fullName>
    </submittedName>
</protein>
<keyword evidence="2" id="KW-1185">Reference proteome</keyword>
<evidence type="ECO:0000313" key="1">
    <source>
        <dbReference type="EMBL" id="KAJ4719933.1"/>
    </source>
</evidence>
<name>A0ACC1Y9L6_MELAZ</name>
<gene>
    <name evidence="1" type="ORF">OWV82_007843</name>
</gene>
<organism evidence="1 2">
    <name type="scientific">Melia azedarach</name>
    <name type="common">Chinaberry tree</name>
    <dbReference type="NCBI Taxonomy" id="155640"/>
    <lineage>
        <taxon>Eukaryota</taxon>
        <taxon>Viridiplantae</taxon>
        <taxon>Streptophyta</taxon>
        <taxon>Embryophyta</taxon>
        <taxon>Tracheophyta</taxon>
        <taxon>Spermatophyta</taxon>
        <taxon>Magnoliopsida</taxon>
        <taxon>eudicotyledons</taxon>
        <taxon>Gunneridae</taxon>
        <taxon>Pentapetalae</taxon>
        <taxon>rosids</taxon>
        <taxon>malvids</taxon>
        <taxon>Sapindales</taxon>
        <taxon>Meliaceae</taxon>
        <taxon>Melia</taxon>
    </lineage>
</organism>